<gene>
    <name evidence="2" type="ORF">DWV76_05585</name>
</gene>
<reference evidence="2 3" key="1">
    <citation type="submission" date="2018-08" db="EMBL/GenBank/DDBJ databases">
        <title>A genome reference for cultivated species of the human gut microbiota.</title>
        <authorList>
            <person name="Zou Y."/>
            <person name="Xue W."/>
            <person name="Luo G."/>
        </authorList>
    </citation>
    <scope>NUCLEOTIDE SEQUENCE [LARGE SCALE GENOMIC DNA]</scope>
    <source>
        <strain evidence="2 3">AF12-50</strain>
    </source>
</reference>
<comment type="caution">
    <text evidence="2">The sequence shown here is derived from an EMBL/GenBank/DDBJ whole genome shotgun (WGS) entry which is preliminary data.</text>
</comment>
<dbReference type="InterPro" id="IPR025250">
    <property type="entry name" value="DUF4199"/>
</dbReference>
<feature type="transmembrane region" description="Helical" evidence="1">
    <location>
        <begin position="190"/>
        <end position="216"/>
    </location>
</feature>
<accession>A0AA93BFA8</accession>
<proteinExistence type="predicted"/>
<keyword evidence="1" id="KW-1133">Transmembrane helix</keyword>
<sequence>MIKKLYFCKLICYIRRNTIKTMNTENNENQEEKKTNQQMHKVKTIIIDTGKIRQTKAFARQDGAILGAVWIVSFVCTMLAVDPQYQMLGFISNILIIATPFVVAKRLKAFRDYARDGHISFRHAFYYCIQTFFNATLLLTLVQYLWFRFMDTGLFMNQLQTNYQIVAQAYQLTAEESKTLLDAISMMKPIAWASMFMITDLVAGAVLSPIIAAVMAKKDKQQHTK</sequence>
<protein>
    <submittedName>
        <fullName evidence="2">DUF4199 domain-containing protein</fullName>
    </submittedName>
</protein>
<evidence type="ECO:0000313" key="2">
    <source>
        <dbReference type="EMBL" id="RGW43429.1"/>
    </source>
</evidence>
<dbReference type="AlphaFoldDB" id="A0AA93BFA8"/>
<dbReference type="Pfam" id="PF13858">
    <property type="entry name" value="DUF4199"/>
    <property type="match status" value="1"/>
</dbReference>
<evidence type="ECO:0000313" key="3">
    <source>
        <dbReference type="Proteomes" id="UP000283785"/>
    </source>
</evidence>
<organism evidence="2 3">
    <name type="scientific">Segatella copri</name>
    <dbReference type="NCBI Taxonomy" id="165179"/>
    <lineage>
        <taxon>Bacteria</taxon>
        <taxon>Pseudomonadati</taxon>
        <taxon>Bacteroidota</taxon>
        <taxon>Bacteroidia</taxon>
        <taxon>Bacteroidales</taxon>
        <taxon>Prevotellaceae</taxon>
        <taxon>Segatella</taxon>
    </lineage>
</organism>
<keyword evidence="1" id="KW-0812">Transmembrane</keyword>
<feature type="transmembrane region" description="Helical" evidence="1">
    <location>
        <begin position="63"/>
        <end position="81"/>
    </location>
</feature>
<keyword evidence="1" id="KW-0472">Membrane</keyword>
<name>A0AA93BFA8_9BACT</name>
<evidence type="ECO:0000256" key="1">
    <source>
        <dbReference type="SAM" id="Phobius"/>
    </source>
</evidence>
<dbReference type="Proteomes" id="UP000283785">
    <property type="component" value="Unassembled WGS sequence"/>
</dbReference>
<dbReference type="EMBL" id="QSAG01000007">
    <property type="protein sequence ID" value="RGW43429.1"/>
    <property type="molecule type" value="Genomic_DNA"/>
</dbReference>
<feature type="transmembrane region" description="Helical" evidence="1">
    <location>
        <begin position="124"/>
        <end position="147"/>
    </location>
</feature>
<feature type="transmembrane region" description="Helical" evidence="1">
    <location>
        <begin position="87"/>
        <end position="104"/>
    </location>
</feature>